<dbReference type="AlphaFoldDB" id="A0AAV4CTJ0"/>
<comment type="caution">
    <text evidence="2">The sequence shown here is derived from an EMBL/GenBank/DDBJ whole genome shotgun (WGS) entry which is preliminary data.</text>
</comment>
<feature type="region of interest" description="Disordered" evidence="1">
    <location>
        <begin position="102"/>
        <end position="130"/>
    </location>
</feature>
<keyword evidence="3" id="KW-1185">Reference proteome</keyword>
<accession>A0AAV4CTJ0</accession>
<name>A0AAV4CTJ0_9GAST</name>
<evidence type="ECO:0000256" key="1">
    <source>
        <dbReference type="SAM" id="MobiDB-lite"/>
    </source>
</evidence>
<gene>
    <name evidence="2" type="ORF">PoB_006172100</name>
</gene>
<dbReference type="Proteomes" id="UP000735302">
    <property type="component" value="Unassembled WGS sequence"/>
</dbReference>
<evidence type="ECO:0000313" key="2">
    <source>
        <dbReference type="EMBL" id="GFO35216.1"/>
    </source>
</evidence>
<proteinExistence type="predicted"/>
<dbReference type="EMBL" id="BLXT01006992">
    <property type="protein sequence ID" value="GFO35216.1"/>
    <property type="molecule type" value="Genomic_DNA"/>
</dbReference>
<evidence type="ECO:0000313" key="3">
    <source>
        <dbReference type="Proteomes" id="UP000735302"/>
    </source>
</evidence>
<protein>
    <submittedName>
        <fullName evidence="2">Uncharacterized protein</fullName>
    </submittedName>
</protein>
<organism evidence="2 3">
    <name type="scientific">Plakobranchus ocellatus</name>
    <dbReference type="NCBI Taxonomy" id="259542"/>
    <lineage>
        <taxon>Eukaryota</taxon>
        <taxon>Metazoa</taxon>
        <taxon>Spiralia</taxon>
        <taxon>Lophotrochozoa</taxon>
        <taxon>Mollusca</taxon>
        <taxon>Gastropoda</taxon>
        <taxon>Heterobranchia</taxon>
        <taxon>Euthyneura</taxon>
        <taxon>Panpulmonata</taxon>
        <taxon>Sacoglossa</taxon>
        <taxon>Placobranchoidea</taxon>
        <taxon>Plakobranchidae</taxon>
        <taxon>Plakobranchus</taxon>
    </lineage>
</organism>
<reference evidence="2 3" key="1">
    <citation type="journal article" date="2021" name="Elife">
        <title>Chloroplast acquisition without the gene transfer in kleptoplastic sea slugs, Plakobranchus ocellatus.</title>
        <authorList>
            <person name="Maeda T."/>
            <person name="Takahashi S."/>
            <person name="Yoshida T."/>
            <person name="Shimamura S."/>
            <person name="Takaki Y."/>
            <person name="Nagai Y."/>
            <person name="Toyoda A."/>
            <person name="Suzuki Y."/>
            <person name="Arimoto A."/>
            <person name="Ishii H."/>
            <person name="Satoh N."/>
            <person name="Nishiyama T."/>
            <person name="Hasebe M."/>
            <person name="Maruyama T."/>
            <person name="Minagawa J."/>
            <person name="Obokata J."/>
            <person name="Shigenobu S."/>
        </authorList>
    </citation>
    <scope>NUCLEOTIDE SEQUENCE [LARGE SCALE GENOMIC DNA]</scope>
</reference>
<sequence length="130" mass="13458">MIADTETTSTTDEGLPDAGGVIEIIKKSLASAPHNVSSSNETATNVTEALLNFTPTLTVSTTLQSTPMIADTETTSTTDEGLPDAGGVIDIIKKSLASDANATLSPFEESPLQPTTTNTTETVGNDTSRR</sequence>